<evidence type="ECO:0000313" key="1">
    <source>
        <dbReference type="EMBL" id="KAG8012972.1"/>
    </source>
</evidence>
<reference evidence="1" key="1">
    <citation type="submission" date="2020-04" db="EMBL/GenBank/DDBJ databases">
        <title>A chromosome-scale assembly and high-density genetic map of the yellow drum (Nibea albiflora) genome.</title>
        <authorList>
            <person name="Xu D."/>
            <person name="Zhang W."/>
            <person name="Chen R."/>
            <person name="Tan P."/>
            <person name="Wang L."/>
            <person name="Song H."/>
            <person name="Tian L."/>
            <person name="Zhu Q."/>
            <person name="Wang B."/>
        </authorList>
    </citation>
    <scope>NUCLEOTIDE SEQUENCE</scope>
    <source>
        <strain evidence="1">ZJHYS-2018</strain>
    </source>
</reference>
<protein>
    <submittedName>
        <fullName evidence="1">Alpha-tectorin</fullName>
    </submittedName>
</protein>
<name>A0ACB7FFE6_NIBAL</name>
<gene>
    <name evidence="1" type="primary">TECTA.3</name>
    <name evidence="1" type="ORF">GBF38_020974</name>
</gene>
<dbReference type="Proteomes" id="UP000805704">
    <property type="component" value="Chromosome 12"/>
</dbReference>
<proteinExistence type="predicted"/>
<organism evidence="1 2">
    <name type="scientific">Nibea albiflora</name>
    <name type="common">Yellow drum</name>
    <name type="synonym">Corvina albiflora</name>
    <dbReference type="NCBI Taxonomy" id="240163"/>
    <lineage>
        <taxon>Eukaryota</taxon>
        <taxon>Metazoa</taxon>
        <taxon>Chordata</taxon>
        <taxon>Craniata</taxon>
        <taxon>Vertebrata</taxon>
        <taxon>Euteleostomi</taxon>
        <taxon>Actinopterygii</taxon>
        <taxon>Neopterygii</taxon>
        <taxon>Teleostei</taxon>
        <taxon>Neoteleostei</taxon>
        <taxon>Acanthomorphata</taxon>
        <taxon>Eupercaria</taxon>
        <taxon>Sciaenidae</taxon>
        <taxon>Nibea</taxon>
    </lineage>
</organism>
<dbReference type="EMBL" id="CM024800">
    <property type="protein sequence ID" value="KAG8012972.1"/>
    <property type="molecule type" value="Genomic_DNA"/>
</dbReference>
<keyword evidence="2" id="KW-1185">Reference proteome</keyword>
<comment type="caution">
    <text evidence="1">The sequence shown here is derived from an EMBL/GenBank/DDBJ whole genome shotgun (WGS) entry which is preliminary data.</text>
</comment>
<accession>A0ACB7FFE6</accession>
<sequence length="596" mass="65053">MMDAFLLFSGVTYKTGDVISHDADTCSYLICSEVDVYTTRPNNGCLIQHTCTVSGPAVIDISGRVNSVQDRCAHSLMLLPSAPNFHVLANFQERRRKDVSFLDSVTLRLDGPRVDIHLQQGGRVQLNDTTLTLNSSVLEVHGVELSKDHTGVTAKVVLTDYNTSVSFDGNTAHISVTRIGAIESLQGLCGNSSRPLSDVRLSQDSTSGCEVLHSDSADPAINCSAMTKRCNLLNEAPFTACHNHTDPAPYITACTDTLCKYPAVDRLSCQFLEAYAKACRLYSNITLEDWRSNAGCSAPRAPCQDRFCNAHEFCAEKASGEDGCFCRALFASPYRSTGTLGDPTVCERSSASVSLVGCLLEEKGIDYSTMHLNDNSCAGQMDEQTHMVTFSFSDSNFCGTVVSVNNSQIIYKNTIMTHNHTDVIVRHDQVSIDFSCFYTQPDIRTMAFRIKDSRTRLVESSTEITLNQKIWVQLETDGLGDGLVAVVTDACWATNQALTNGSLRHDLISNGCASRADQTVEVKGNGQGTSNYFSFNMFQFTGSSADVYLHCRLNLCVKQNNACAPNCSGAGSRRRRSARSTYVDGAPAFITMAWTN</sequence>
<evidence type="ECO:0000313" key="2">
    <source>
        <dbReference type="Proteomes" id="UP000805704"/>
    </source>
</evidence>